<comment type="subcellular location">
    <subcellularLocation>
        <location evidence="1 14">Cell membrane</location>
        <topology evidence="1 14">Multi-pass membrane protein</topology>
    </subcellularLocation>
</comment>
<evidence type="ECO:0000256" key="10">
    <source>
        <dbReference type="ARBA" id="ARBA00023170"/>
    </source>
</evidence>
<keyword evidence="12 13" id="KW-0807">Transducer</keyword>
<keyword evidence="10 13" id="KW-0675">Receptor</keyword>
<dbReference type="PANTHER" id="PTHR24242:SF411">
    <property type="entry name" value="OLFACTORY RECEPTOR"/>
    <property type="match status" value="1"/>
</dbReference>
<keyword evidence="4 13" id="KW-0812">Transmembrane</keyword>
<keyword evidence="2 14" id="KW-1003">Cell membrane</keyword>
<evidence type="ECO:0000256" key="4">
    <source>
        <dbReference type="ARBA" id="ARBA00022692"/>
    </source>
</evidence>
<accession>A0ABN9D9E7</accession>
<evidence type="ECO:0000256" key="12">
    <source>
        <dbReference type="ARBA" id="ARBA00023224"/>
    </source>
</evidence>
<evidence type="ECO:0000256" key="2">
    <source>
        <dbReference type="ARBA" id="ARBA00022475"/>
    </source>
</evidence>
<reference evidence="16" key="1">
    <citation type="submission" date="2023-05" db="EMBL/GenBank/DDBJ databases">
        <authorList>
            <person name="Stuckert A."/>
        </authorList>
    </citation>
    <scope>NUCLEOTIDE SEQUENCE</scope>
</reference>
<keyword evidence="5 14" id="KW-0552">Olfaction</keyword>
<comment type="caution">
    <text evidence="16">The sequence shown here is derived from an EMBL/GenBank/DDBJ whole genome shotgun (WGS) entry which is preliminary data.</text>
</comment>
<dbReference type="Pfam" id="PF13853">
    <property type="entry name" value="7tm_4"/>
    <property type="match status" value="1"/>
</dbReference>
<keyword evidence="7 13" id="KW-0297">G-protein coupled receptor</keyword>
<feature type="transmembrane region" description="Helical" evidence="14">
    <location>
        <begin position="273"/>
        <end position="292"/>
    </location>
</feature>
<organism evidence="16 17">
    <name type="scientific">Staurois parvus</name>
    <dbReference type="NCBI Taxonomy" id="386267"/>
    <lineage>
        <taxon>Eukaryota</taxon>
        <taxon>Metazoa</taxon>
        <taxon>Chordata</taxon>
        <taxon>Craniata</taxon>
        <taxon>Vertebrata</taxon>
        <taxon>Euteleostomi</taxon>
        <taxon>Amphibia</taxon>
        <taxon>Batrachia</taxon>
        <taxon>Anura</taxon>
        <taxon>Neobatrachia</taxon>
        <taxon>Ranoidea</taxon>
        <taxon>Ranidae</taxon>
        <taxon>Staurois</taxon>
    </lineage>
</organism>
<evidence type="ECO:0000313" key="17">
    <source>
        <dbReference type="Proteomes" id="UP001162483"/>
    </source>
</evidence>
<evidence type="ECO:0000259" key="15">
    <source>
        <dbReference type="PROSITE" id="PS50262"/>
    </source>
</evidence>
<feature type="transmembrane region" description="Helical" evidence="14">
    <location>
        <begin position="25"/>
        <end position="48"/>
    </location>
</feature>
<dbReference type="Proteomes" id="UP001162483">
    <property type="component" value="Unassembled WGS sequence"/>
</dbReference>
<keyword evidence="3 14" id="KW-0716">Sensory transduction</keyword>
<feature type="transmembrane region" description="Helical" evidence="14">
    <location>
        <begin position="243"/>
        <end position="261"/>
    </location>
</feature>
<evidence type="ECO:0000256" key="11">
    <source>
        <dbReference type="ARBA" id="ARBA00023180"/>
    </source>
</evidence>
<dbReference type="InterPro" id="IPR050939">
    <property type="entry name" value="Olfactory_GPCR1"/>
</dbReference>
<evidence type="ECO:0000256" key="3">
    <source>
        <dbReference type="ARBA" id="ARBA00022606"/>
    </source>
</evidence>
<dbReference type="SUPFAM" id="SSF81321">
    <property type="entry name" value="Family A G protein-coupled receptor-like"/>
    <property type="match status" value="1"/>
</dbReference>
<gene>
    <name evidence="16" type="ORF">SPARVUS_LOCUS6878938</name>
</gene>
<sequence length="327" mass="36679">MSGKNYTKVSEFVLLGFGNLHGFNVLFFVVFLIIFVFTITGNLLIIVLVSITPALQTPMYYFLSHLSFSDLLISTNILPNILGSLLFGKEIITYCGCITQFYFFSASTVTECFLLSIMSYDRYLAICNPLRYSTIMSMMFCVNLSVWPWLFSFTSNLLIVLPISDFDFCADNVIDHFYCDLSPLQKLSCSNTFLVELEVLVFSLPIFIFPCGFITVTYIYIFHTIFSILSPTDKQKAFSTCSSHLLVVGLFYGTLIAKYMIPSKGHSLVINKISSVLHTVCTPLFNPIIYSLRNQDIRGSIMSAVTQPGGVAHPRLDDVTSRASTSL</sequence>
<feature type="domain" description="G-protein coupled receptors family 1 profile" evidence="15">
    <location>
        <begin position="41"/>
        <end position="290"/>
    </location>
</feature>
<comment type="similarity">
    <text evidence="13">Belongs to the G-protein coupled receptor 1 family.</text>
</comment>
<dbReference type="InterPro" id="IPR000725">
    <property type="entry name" value="Olfact_rcpt"/>
</dbReference>
<evidence type="ECO:0000256" key="8">
    <source>
        <dbReference type="ARBA" id="ARBA00023136"/>
    </source>
</evidence>
<evidence type="ECO:0000256" key="5">
    <source>
        <dbReference type="ARBA" id="ARBA00022725"/>
    </source>
</evidence>
<evidence type="ECO:0000256" key="7">
    <source>
        <dbReference type="ARBA" id="ARBA00023040"/>
    </source>
</evidence>
<dbReference type="PROSITE" id="PS50262">
    <property type="entry name" value="G_PROTEIN_RECEP_F1_2"/>
    <property type="match status" value="1"/>
</dbReference>
<keyword evidence="6 14" id="KW-1133">Transmembrane helix</keyword>
<keyword evidence="9" id="KW-1015">Disulfide bond</keyword>
<name>A0ABN9D9E7_9NEOB</name>
<evidence type="ECO:0000256" key="6">
    <source>
        <dbReference type="ARBA" id="ARBA00022989"/>
    </source>
</evidence>
<protein>
    <recommendedName>
        <fullName evidence="14">Olfactory receptor</fullName>
    </recommendedName>
</protein>
<evidence type="ECO:0000256" key="1">
    <source>
        <dbReference type="ARBA" id="ARBA00004651"/>
    </source>
</evidence>
<evidence type="ECO:0000313" key="16">
    <source>
        <dbReference type="EMBL" id="CAI9569198.1"/>
    </source>
</evidence>
<keyword evidence="11" id="KW-0325">Glycoprotein</keyword>
<dbReference type="PRINTS" id="PR00237">
    <property type="entry name" value="GPCRRHODOPSN"/>
</dbReference>
<keyword evidence="8 14" id="KW-0472">Membrane</keyword>
<evidence type="ECO:0000256" key="9">
    <source>
        <dbReference type="ARBA" id="ARBA00023157"/>
    </source>
</evidence>
<dbReference type="PROSITE" id="PS00237">
    <property type="entry name" value="G_PROTEIN_RECEP_F1_1"/>
    <property type="match status" value="1"/>
</dbReference>
<feature type="transmembrane region" description="Helical" evidence="14">
    <location>
        <begin position="200"/>
        <end position="222"/>
    </location>
</feature>
<dbReference type="InterPro" id="IPR000276">
    <property type="entry name" value="GPCR_Rhodpsn"/>
</dbReference>
<dbReference type="InterPro" id="IPR017452">
    <property type="entry name" value="GPCR_Rhodpsn_7TM"/>
</dbReference>
<proteinExistence type="inferred from homology"/>
<dbReference type="PRINTS" id="PR00245">
    <property type="entry name" value="OLFACTORYR"/>
</dbReference>
<feature type="transmembrane region" description="Helical" evidence="14">
    <location>
        <begin position="60"/>
        <end position="79"/>
    </location>
</feature>
<dbReference type="EMBL" id="CATNWA010014221">
    <property type="protein sequence ID" value="CAI9569198.1"/>
    <property type="molecule type" value="Genomic_DNA"/>
</dbReference>
<dbReference type="Gene3D" id="1.20.1070.10">
    <property type="entry name" value="Rhodopsin 7-helix transmembrane proteins"/>
    <property type="match status" value="1"/>
</dbReference>
<dbReference type="PANTHER" id="PTHR24242">
    <property type="entry name" value="G-PROTEIN COUPLED RECEPTOR"/>
    <property type="match status" value="1"/>
</dbReference>
<feature type="transmembrane region" description="Helical" evidence="14">
    <location>
        <begin position="91"/>
        <end position="118"/>
    </location>
</feature>
<evidence type="ECO:0000256" key="13">
    <source>
        <dbReference type="RuleBase" id="RU000688"/>
    </source>
</evidence>
<keyword evidence="17" id="KW-1185">Reference proteome</keyword>
<evidence type="ECO:0000256" key="14">
    <source>
        <dbReference type="RuleBase" id="RU363047"/>
    </source>
</evidence>